<dbReference type="InterPro" id="IPR050577">
    <property type="entry name" value="MAPR/NEUFC/NENF-like"/>
</dbReference>
<gene>
    <name evidence="3" type="ORF">CEUTPL_LOCUS1521</name>
</gene>
<dbReference type="OrthoDB" id="10257697at2759"/>
<dbReference type="Pfam" id="PF00173">
    <property type="entry name" value="Cyt-b5"/>
    <property type="match status" value="1"/>
</dbReference>
<protein>
    <recommendedName>
        <fullName evidence="2">Cytochrome b5 heme-binding domain-containing protein</fullName>
    </recommendedName>
</protein>
<dbReference type="GO" id="GO:0016020">
    <property type="term" value="C:membrane"/>
    <property type="evidence" value="ECO:0007669"/>
    <property type="project" value="TreeGrafter"/>
</dbReference>
<organism evidence="3 4">
    <name type="scientific">Ceutorhynchus assimilis</name>
    <name type="common">cabbage seed weevil</name>
    <dbReference type="NCBI Taxonomy" id="467358"/>
    <lineage>
        <taxon>Eukaryota</taxon>
        <taxon>Metazoa</taxon>
        <taxon>Ecdysozoa</taxon>
        <taxon>Arthropoda</taxon>
        <taxon>Hexapoda</taxon>
        <taxon>Insecta</taxon>
        <taxon>Pterygota</taxon>
        <taxon>Neoptera</taxon>
        <taxon>Endopterygota</taxon>
        <taxon>Coleoptera</taxon>
        <taxon>Polyphaga</taxon>
        <taxon>Cucujiformia</taxon>
        <taxon>Curculionidae</taxon>
        <taxon>Ceutorhynchinae</taxon>
        <taxon>Ceutorhynchus</taxon>
    </lineage>
</organism>
<dbReference type="InterPro" id="IPR036400">
    <property type="entry name" value="Cyt_B5-like_heme/steroid_sf"/>
</dbReference>
<evidence type="ECO:0000259" key="2">
    <source>
        <dbReference type="SMART" id="SM01117"/>
    </source>
</evidence>
<dbReference type="EMBL" id="OU892277">
    <property type="protein sequence ID" value="CAG9760800.1"/>
    <property type="molecule type" value="Genomic_DNA"/>
</dbReference>
<keyword evidence="4" id="KW-1185">Reference proteome</keyword>
<proteinExistence type="inferred from homology"/>
<accession>A0A9N9QE59</accession>
<evidence type="ECO:0000313" key="3">
    <source>
        <dbReference type="EMBL" id="CAG9760800.1"/>
    </source>
</evidence>
<sequence>MLKPLFLLGLLGLILSFYLSDIYYSFQRILNLNSNKQGPNYLFTSEELATFDGTNGMFLYLSIMGQVYNVTDGLKHYGVGEPYHFFVGKDATRHFITGDFENEYSRDDVDDLDQNQLRSLNNWLKFYKSTYKRVGKLMGRYFDEFGRLTPYAREIKKLIKEAEKSEESNQTDKRKFPPCNIEWDAVKGSRVWCTNKSGGIERTWAGKPRQYYEAGSKSFRCACISEENKGLGTIKEYSGCDSDSDSCFIKT</sequence>
<dbReference type="Gene3D" id="3.10.120.10">
    <property type="entry name" value="Cytochrome b5-like heme/steroid binding domain"/>
    <property type="match status" value="1"/>
</dbReference>
<dbReference type="SUPFAM" id="SSF55856">
    <property type="entry name" value="Cytochrome b5-like heme/steroid binding domain"/>
    <property type="match status" value="1"/>
</dbReference>
<dbReference type="SMART" id="SM01117">
    <property type="entry name" value="Cyt-b5"/>
    <property type="match status" value="1"/>
</dbReference>
<name>A0A9N9QE59_9CUCU</name>
<reference evidence="3" key="1">
    <citation type="submission" date="2022-01" db="EMBL/GenBank/DDBJ databases">
        <authorList>
            <person name="King R."/>
        </authorList>
    </citation>
    <scope>NUCLEOTIDE SEQUENCE</scope>
</reference>
<dbReference type="GO" id="GO:0012505">
    <property type="term" value="C:endomembrane system"/>
    <property type="evidence" value="ECO:0007669"/>
    <property type="project" value="TreeGrafter"/>
</dbReference>
<comment type="similarity">
    <text evidence="1">Belongs to the cytochrome b5 family. MAPR subfamily.</text>
</comment>
<dbReference type="Proteomes" id="UP001152799">
    <property type="component" value="Chromosome 1"/>
</dbReference>
<dbReference type="AlphaFoldDB" id="A0A9N9QE59"/>
<dbReference type="PANTHER" id="PTHR10281:SF4">
    <property type="entry name" value="NEUFERRICIN"/>
    <property type="match status" value="1"/>
</dbReference>
<evidence type="ECO:0000313" key="4">
    <source>
        <dbReference type="Proteomes" id="UP001152799"/>
    </source>
</evidence>
<dbReference type="InterPro" id="IPR001199">
    <property type="entry name" value="Cyt_B5-like_heme/steroid-bd"/>
</dbReference>
<dbReference type="PANTHER" id="PTHR10281">
    <property type="entry name" value="MEMBRANE-ASSOCIATED PROGESTERONE RECEPTOR COMPONENT-RELATED"/>
    <property type="match status" value="1"/>
</dbReference>
<feature type="domain" description="Cytochrome b5 heme-binding" evidence="2">
    <location>
        <begin position="43"/>
        <end position="138"/>
    </location>
</feature>
<evidence type="ECO:0000256" key="1">
    <source>
        <dbReference type="ARBA" id="ARBA00038357"/>
    </source>
</evidence>